<evidence type="ECO:0000313" key="1">
    <source>
        <dbReference type="EMBL" id="SEH79804.1"/>
    </source>
</evidence>
<name>A0A1H6L5Q6_9FLAO</name>
<keyword evidence="2" id="KW-1185">Reference proteome</keyword>
<protein>
    <submittedName>
        <fullName evidence="1">Uncharacterized protein</fullName>
    </submittedName>
</protein>
<dbReference type="RefSeq" id="WP_091098327.1">
    <property type="nucleotide sequence ID" value="NZ_FNXE01000018.1"/>
</dbReference>
<sequence length="187" mass="22499">MIITGTIDQVSPRFYYKEGKKINYFELLVSYNFYKGINQILLLAKDFDKRDLNNKEQLFVFDFDAATKFINNKLTTDFYLHSYKKLPKSEDNPLIVVRTYFEKDKFEVLQKQIVKGRTKVFARFTPINKRENDLYCYFWEDNHFLVDINKVSKIQLNCRSLPYKDKYISNIEVWRTMENDNFLGSII</sequence>
<evidence type="ECO:0000313" key="2">
    <source>
        <dbReference type="Proteomes" id="UP000199634"/>
    </source>
</evidence>
<dbReference type="AlphaFoldDB" id="A0A1H6L5Q6"/>
<proteinExistence type="predicted"/>
<reference evidence="1 2" key="1">
    <citation type="submission" date="2016-10" db="EMBL/GenBank/DDBJ databases">
        <authorList>
            <person name="de Groot N.N."/>
        </authorList>
    </citation>
    <scope>NUCLEOTIDE SEQUENCE [LARGE SCALE GENOMIC DNA]</scope>
    <source>
        <strain evidence="1 2">CGMCC 1.10825</strain>
    </source>
</reference>
<dbReference type="Proteomes" id="UP000199634">
    <property type="component" value="Unassembled WGS sequence"/>
</dbReference>
<gene>
    <name evidence="1" type="ORF">SAMN02927937_01490</name>
</gene>
<accession>A0A1H6L5Q6</accession>
<dbReference type="EMBL" id="FNXE01000018">
    <property type="protein sequence ID" value="SEH79804.1"/>
    <property type="molecule type" value="Genomic_DNA"/>
</dbReference>
<organism evidence="1 2">
    <name type="scientific">Paenimyroides marinum</name>
    <dbReference type="NCBI Taxonomy" id="1159016"/>
    <lineage>
        <taxon>Bacteria</taxon>
        <taxon>Pseudomonadati</taxon>
        <taxon>Bacteroidota</taxon>
        <taxon>Flavobacteriia</taxon>
        <taxon>Flavobacteriales</taxon>
        <taxon>Flavobacteriaceae</taxon>
        <taxon>Paenimyroides</taxon>
    </lineage>
</organism>
<dbReference type="OrthoDB" id="1335959at2"/>